<dbReference type="CDD" id="cd03801">
    <property type="entry name" value="GT4_PimA-like"/>
    <property type="match status" value="1"/>
</dbReference>
<dbReference type="SUPFAM" id="SSF53756">
    <property type="entry name" value="UDP-Glycosyltransferase/glycogen phosphorylase"/>
    <property type="match status" value="1"/>
</dbReference>
<gene>
    <name evidence="3" type="primary">gth7</name>
    <name evidence="3" type="ordered locus">Hqrw_3036</name>
</gene>
<protein>
    <submittedName>
        <fullName evidence="3">Probable glycosyltransferase, type 1</fullName>
        <ecNumber evidence="3">2.4.-.-</ecNumber>
    </submittedName>
</protein>
<dbReference type="Pfam" id="PF13692">
    <property type="entry name" value="Glyco_trans_1_4"/>
    <property type="match status" value="1"/>
</dbReference>
<dbReference type="EC" id="2.4.-.-" evidence="3"/>
<dbReference type="PANTHER" id="PTHR12526:SF510">
    <property type="entry name" value="D-INOSITOL 3-PHOSPHATE GLYCOSYLTRANSFERASE"/>
    <property type="match status" value="1"/>
</dbReference>
<dbReference type="AlphaFoldDB" id="G0LLM0"/>
<dbReference type="RefSeq" id="WP_014556352.1">
    <property type="nucleotide sequence ID" value="NC_017459.1"/>
</dbReference>
<sequence>MHIAVSYNKFGTSKSGGARESLLTLLKGVAEQKDITVDVYQTPPVDDPPETNFEYSIHERELHEIPKLTWMNQVFTRRQWGRYLKKQLTPDHELLITQNALAPVSVQIAAEFEIPSLFFVRSMALTGYEKYDPSCNYLSNFVNTDIGGRIQYHFLWKNFQEYKRAAQLATYTIANSEFTAGLIDELFDVEGPIINPPIELEEYRVEYNPNGFITMVNPRAAYKGADIFLDIADEMPDEEFLLVGPISSSEIKSWAQQAQNVRHWEWCDDMREAYSVTKLVVVPSRWEEPFGRVPAEAMVSGIPCVVSDRGGLPDVVGETGVIVDDIESVKYWKDAINHALTNTNEDAQKNRVIQYSAEQQVRSLTEIIDDAQDL</sequence>
<dbReference type="Proteomes" id="UP000007954">
    <property type="component" value="Chromosome"/>
</dbReference>
<keyword evidence="1 3" id="KW-0328">Glycosyltransferase</keyword>
<accession>G0LLM0</accession>
<name>G0LLM0_HALWC</name>
<proteinExistence type="predicted"/>
<dbReference type="KEGG" id="hwc:Hqrw_3036"/>
<dbReference type="GeneID" id="12447813"/>
<evidence type="ECO:0000256" key="2">
    <source>
        <dbReference type="ARBA" id="ARBA00022679"/>
    </source>
</evidence>
<dbReference type="EMBL" id="FR746099">
    <property type="protein sequence ID" value="CCC40826.1"/>
    <property type="molecule type" value="Genomic_DNA"/>
</dbReference>
<organism evidence="3 4">
    <name type="scientific">Haloquadratum walsbyi (strain DSM 16854 / JCM 12705 / C23)</name>
    <dbReference type="NCBI Taxonomy" id="768065"/>
    <lineage>
        <taxon>Archaea</taxon>
        <taxon>Methanobacteriati</taxon>
        <taxon>Methanobacteriota</taxon>
        <taxon>Stenosarchaea group</taxon>
        <taxon>Halobacteria</taxon>
        <taxon>Halobacteriales</taxon>
        <taxon>Haloferacaceae</taxon>
        <taxon>Haloquadratum</taxon>
    </lineage>
</organism>
<reference evidence="3 4" key="1">
    <citation type="journal article" date="2011" name="PLoS ONE">
        <title>Haloquadratum walsbyi: limited diversity in a global pond.</title>
        <authorList>
            <person name="Dyall-Smith M."/>
            <person name="Pfeiffer F."/>
            <person name="Klee K."/>
            <person name="Palm P."/>
            <person name="Gross K."/>
            <person name="Schuster S.C."/>
            <person name="Rampp M."/>
            <person name="Oesterhelt D."/>
        </authorList>
    </citation>
    <scope>NUCLEOTIDE SEQUENCE [LARGE SCALE GENOMIC DNA]</scope>
    <source>
        <strain evidence="4">DSM 16854 / JCM 12705 / C23</strain>
    </source>
</reference>
<dbReference type="PANTHER" id="PTHR12526">
    <property type="entry name" value="GLYCOSYLTRANSFERASE"/>
    <property type="match status" value="1"/>
</dbReference>
<dbReference type="HOGENOM" id="CLU_009583_35_2_2"/>
<dbReference type="Gene3D" id="3.40.50.2000">
    <property type="entry name" value="Glycogen Phosphorylase B"/>
    <property type="match status" value="1"/>
</dbReference>
<keyword evidence="2 3" id="KW-0808">Transferase</keyword>
<evidence type="ECO:0000313" key="3">
    <source>
        <dbReference type="EMBL" id="CCC40826.1"/>
    </source>
</evidence>
<dbReference type="GO" id="GO:0016757">
    <property type="term" value="F:glycosyltransferase activity"/>
    <property type="evidence" value="ECO:0007669"/>
    <property type="project" value="UniProtKB-KW"/>
</dbReference>
<evidence type="ECO:0000313" key="4">
    <source>
        <dbReference type="Proteomes" id="UP000007954"/>
    </source>
</evidence>
<evidence type="ECO:0000256" key="1">
    <source>
        <dbReference type="ARBA" id="ARBA00022676"/>
    </source>
</evidence>
<dbReference type="OrthoDB" id="131038at2157"/>